<evidence type="ECO:0000259" key="5">
    <source>
        <dbReference type="PROSITE" id="PS51078"/>
    </source>
</evidence>
<dbReference type="Gene3D" id="3.30.450.40">
    <property type="match status" value="1"/>
</dbReference>
<evidence type="ECO:0000256" key="2">
    <source>
        <dbReference type="ARBA" id="ARBA00023125"/>
    </source>
</evidence>
<organism evidence="6 7">
    <name type="scientific">Pseudorhodoferax aquiterrae</name>
    <dbReference type="NCBI Taxonomy" id="747304"/>
    <lineage>
        <taxon>Bacteria</taxon>
        <taxon>Pseudomonadati</taxon>
        <taxon>Pseudomonadota</taxon>
        <taxon>Betaproteobacteria</taxon>
        <taxon>Burkholderiales</taxon>
        <taxon>Comamonadaceae</taxon>
    </lineage>
</organism>
<dbReference type="Pfam" id="PF01614">
    <property type="entry name" value="IclR_C"/>
    <property type="match status" value="1"/>
</dbReference>
<evidence type="ECO:0000256" key="3">
    <source>
        <dbReference type="ARBA" id="ARBA00023163"/>
    </source>
</evidence>
<dbReference type="Gene3D" id="1.10.10.10">
    <property type="entry name" value="Winged helix-like DNA-binding domain superfamily/Winged helix DNA-binding domain"/>
    <property type="match status" value="1"/>
</dbReference>
<evidence type="ECO:0000313" key="6">
    <source>
        <dbReference type="EMBL" id="GHD03148.1"/>
    </source>
</evidence>
<reference evidence="7" key="1">
    <citation type="journal article" date="2019" name="Int. J. Syst. Evol. Microbiol.">
        <title>The Global Catalogue of Microorganisms (GCM) 10K type strain sequencing project: providing services to taxonomists for standard genome sequencing and annotation.</title>
        <authorList>
            <consortium name="The Broad Institute Genomics Platform"/>
            <consortium name="The Broad Institute Genome Sequencing Center for Infectious Disease"/>
            <person name="Wu L."/>
            <person name="Ma J."/>
        </authorList>
    </citation>
    <scope>NUCLEOTIDE SEQUENCE [LARGE SCALE GENOMIC DNA]</scope>
    <source>
        <strain evidence="7">KCTC 23314</strain>
    </source>
</reference>
<evidence type="ECO:0000256" key="1">
    <source>
        <dbReference type="ARBA" id="ARBA00023015"/>
    </source>
</evidence>
<gene>
    <name evidence="6" type="ORF">GCM10007320_62940</name>
</gene>
<keyword evidence="1" id="KW-0805">Transcription regulation</keyword>
<dbReference type="PANTHER" id="PTHR30136">
    <property type="entry name" value="HELIX-TURN-HELIX TRANSCRIPTIONAL REGULATOR, ICLR FAMILY"/>
    <property type="match status" value="1"/>
</dbReference>
<dbReference type="InterPro" id="IPR029016">
    <property type="entry name" value="GAF-like_dom_sf"/>
</dbReference>
<comment type="caution">
    <text evidence="6">The sequence shown here is derived from an EMBL/GenBank/DDBJ whole genome shotgun (WGS) entry which is preliminary data.</text>
</comment>
<keyword evidence="2" id="KW-0238">DNA-binding</keyword>
<dbReference type="SMART" id="SM00346">
    <property type="entry name" value="HTH_ICLR"/>
    <property type="match status" value="1"/>
</dbReference>
<dbReference type="Proteomes" id="UP000626210">
    <property type="component" value="Unassembled WGS sequence"/>
</dbReference>
<name>A0ABQ3GE32_9BURK</name>
<protein>
    <submittedName>
        <fullName evidence="6">Transcriptional regulator</fullName>
    </submittedName>
</protein>
<dbReference type="PANTHER" id="PTHR30136:SF39">
    <property type="entry name" value="TRANSCRIPTIONAL REGULATORY PROTEIN"/>
    <property type="match status" value="1"/>
</dbReference>
<dbReference type="SUPFAM" id="SSF46785">
    <property type="entry name" value="Winged helix' DNA-binding domain"/>
    <property type="match status" value="1"/>
</dbReference>
<feature type="domain" description="IclR-ED" evidence="5">
    <location>
        <begin position="79"/>
        <end position="267"/>
    </location>
</feature>
<dbReference type="EMBL" id="BMYK01000043">
    <property type="protein sequence ID" value="GHD03148.1"/>
    <property type="molecule type" value="Genomic_DNA"/>
</dbReference>
<dbReference type="SUPFAM" id="SSF55781">
    <property type="entry name" value="GAF domain-like"/>
    <property type="match status" value="1"/>
</dbReference>
<accession>A0ABQ3GE32</accession>
<proteinExistence type="predicted"/>
<dbReference type="InterPro" id="IPR014757">
    <property type="entry name" value="Tscrpt_reg_IclR_C"/>
</dbReference>
<dbReference type="InterPro" id="IPR050707">
    <property type="entry name" value="HTH_MetabolicPath_Reg"/>
</dbReference>
<dbReference type="Pfam" id="PF09339">
    <property type="entry name" value="HTH_IclR"/>
    <property type="match status" value="1"/>
</dbReference>
<evidence type="ECO:0000313" key="7">
    <source>
        <dbReference type="Proteomes" id="UP000626210"/>
    </source>
</evidence>
<evidence type="ECO:0000259" key="4">
    <source>
        <dbReference type="PROSITE" id="PS51077"/>
    </source>
</evidence>
<dbReference type="PROSITE" id="PS51078">
    <property type="entry name" value="ICLR_ED"/>
    <property type="match status" value="1"/>
</dbReference>
<keyword evidence="7" id="KW-1185">Reference proteome</keyword>
<dbReference type="RefSeq" id="WP_189690810.1">
    <property type="nucleotide sequence ID" value="NZ_BMYK01000043.1"/>
</dbReference>
<sequence>MKSEPVVLATPDSLEAPSSVAKACRILRALAGGQALRLTDIAQATGLDKATVLRLAEMLAREGFVRRDEASKLYRGGPELQRAGSAALAQFDPRAMARPSLLRLAGQFEDTAILSVPSGAESLCLDLELGRYPIRANYLEVGSRRLLGVGAGSLALLAWLPPREQEAALDLVCAQLARSGRYPRIDHALLVERCVQARARGYALLLDVVVERMGGIAAPILGADGRPVAALSIAALNERITEREAELAAGLQREAALCQNLLQTTTA</sequence>
<feature type="domain" description="HTH iclR-type" evidence="4">
    <location>
        <begin position="17"/>
        <end position="78"/>
    </location>
</feature>
<dbReference type="PROSITE" id="PS51077">
    <property type="entry name" value="HTH_ICLR"/>
    <property type="match status" value="1"/>
</dbReference>
<dbReference type="InterPro" id="IPR036390">
    <property type="entry name" value="WH_DNA-bd_sf"/>
</dbReference>
<dbReference type="InterPro" id="IPR005471">
    <property type="entry name" value="Tscrpt_reg_IclR_N"/>
</dbReference>
<dbReference type="InterPro" id="IPR036388">
    <property type="entry name" value="WH-like_DNA-bd_sf"/>
</dbReference>
<keyword evidence="3" id="KW-0804">Transcription</keyword>